<evidence type="ECO:0000313" key="2">
    <source>
        <dbReference type="Proteomes" id="UP000276133"/>
    </source>
</evidence>
<organism evidence="1 2">
    <name type="scientific">Brachionus plicatilis</name>
    <name type="common">Marine rotifer</name>
    <name type="synonym">Brachionus muelleri</name>
    <dbReference type="NCBI Taxonomy" id="10195"/>
    <lineage>
        <taxon>Eukaryota</taxon>
        <taxon>Metazoa</taxon>
        <taxon>Spiralia</taxon>
        <taxon>Gnathifera</taxon>
        <taxon>Rotifera</taxon>
        <taxon>Eurotatoria</taxon>
        <taxon>Monogononta</taxon>
        <taxon>Pseudotrocha</taxon>
        <taxon>Ploima</taxon>
        <taxon>Brachionidae</taxon>
        <taxon>Brachionus</taxon>
    </lineage>
</organism>
<keyword evidence="2" id="KW-1185">Reference proteome</keyword>
<dbReference type="Proteomes" id="UP000276133">
    <property type="component" value="Unassembled WGS sequence"/>
</dbReference>
<name>A0A3M7PAL7_BRAPC</name>
<proteinExistence type="predicted"/>
<evidence type="ECO:0000313" key="1">
    <source>
        <dbReference type="EMBL" id="RMZ96141.1"/>
    </source>
</evidence>
<comment type="caution">
    <text evidence="1">The sequence shown here is derived from an EMBL/GenBank/DDBJ whole genome shotgun (WGS) entry which is preliminary data.</text>
</comment>
<sequence>MIVFVAWNSQRVLITQNIISKIEKGMKRVLDLQAAYRLNLNKKNIFFYPLASCTLSTIYFPHFDYHCPREVGTKKVFVILNRVRAVALQKFVKGSSGLFLLT</sequence>
<dbReference type="AlphaFoldDB" id="A0A3M7PAL7"/>
<accession>A0A3M7PAL7</accession>
<reference evidence="1 2" key="1">
    <citation type="journal article" date="2018" name="Sci. Rep.">
        <title>Genomic signatures of local adaptation to the degree of environmental predictability in rotifers.</title>
        <authorList>
            <person name="Franch-Gras L."/>
            <person name="Hahn C."/>
            <person name="Garcia-Roger E.M."/>
            <person name="Carmona M.J."/>
            <person name="Serra M."/>
            <person name="Gomez A."/>
        </authorList>
    </citation>
    <scope>NUCLEOTIDE SEQUENCE [LARGE SCALE GENOMIC DNA]</scope>
    <source>
        <strain evidence="1">HYR1</strain>
    </source>
</reference>
<dbReference type="EMBL" id="REGN01012303">
    <property type="protein sequence ID" value="RMZ96141.1"/>
    <property type="molecule type" value="Genomic_DNA"/>
</dbReference>
<gene>
    <name evidence="1" type="ORF">BpHYR1_044200</name>
</gene>
<protein>
    <submittedName>
        <fullName evidence="1">Uncharacterized protein</fullName>
    </submittedName>
</protein>